<protein>
    <recommendedName>
        <fullName evidence="15">RING-type E3 ubiquitin transferase BRCA1</fullName>
    </recommendedName>
</protein>
<dbReference type="PANTHER" id="PTHR13763">
    <property type="entry name" value="BREAST CANCER TYPE 1 SUSCEPTIBILITY PROTEIN BRCA1"/>
    <property type="match status" value="1"/>
</dbReference>
<dbReference type="GO" id="GO:0045944">
    <property type="term" value="P:positive regulation of transcription by RNA polymerase II"/>
    <property type="evidence" value="ECO:0007669"/>
    <property type="project" value="TreeGrafter"/>
</dbReference>
<evidence type="ECO:0000256" key="2">
    <source>
        <dbReference type="ARBA" id="ARBA00022723"/>
    </source>
</evidence>
<accession>A0AAV8UL04</accession>
<dbReference type="PROSITE" id="PS50089">
    <property type="entry name" value="ZF_RING_2"/>
    <property type="match status" value="1"/>
</dbReference>
<dbReference type="PANTHER" id="PTHR13763:SF0">
    <property type="entry name" value="BREAST CANCER TYPE 1 SUSCEPTIBILITY PROTEIN"/>
    <property type="match status" value="1"/>
</dbReference>
<dbReference type="Gene3D" id="3.30.40.10">
    <property type="entry name" value="Zinc/RING finger domain, C3HC4 (zinc finger)"/>
    <property type="match status" value="1"/>
</dbReference>
<keyword evidence="6" id="KW-0862">Zinc</keyword>
<dbReference type="InterPro" id="IPR001841">
    <property type="entry name" value="Znf_RING"/>
</dbReference>
<name>A0AAV8UL04_9RHOD</name>
<dbReference type="SMART" id="SM00184">
    <property type="entry name" value="RING"/>
    <property type="match status" value="1"/>
</dbReference>
<gene>
    <name evidence="13" type="ORF">NDN08_004330</name>
</gene>
<sequence>METILSNVEEQLKTVRSTLRCYLCGEILANPYRIDSCNHSFCFECVKPAVEESDKCPACQLPAYPRDLIQNKHLRNLLVGFLRLESEVRVVVGRARSRPSEPAKSGDQKLEGPEGSDTTKGIEKDGGNECKRSSAKSKPSEQAKSGGRKLSQEPENFDATEGIAKDGGNECKRSSARSRPSEPATNGDRKLSHGPESFDTSDTEGIVNECKRSPRPANLASELLDAGKDACLREQEVACGRKELSGDKGNAVSNIELDGRLLVTKPEKTGEEDEIVEMSSVVDEDEQVFRRPAKRRIVSSDEDIADGCSDADSVSDFPSLSVILGVDGTTERKDMLPRKQPAIASSHSSDEIDSKNSIRLISVPISWLRPTEKPSCRSSELAACPGVAIAFTNIRDHKEMELMKRMCHYMGAEVVESVESMKQVTHVISGVNKRGAARYRSIRIMLALAGSKFIVREEWLADSVKEGRWLDEEKFTPVGFDIKRRRSLPPVFNSTSFALVGDFPNPEPERLHLEMLIEFAGGKLTPPKPSEESDTILILDEKNYASKKLLRILPSRTIATSDTILDILLTGEQKWTT</sequence>
<proteinExistence type="predicted"/>
<evidence type="ECO:0000256" key="6">
    <source>
        <dbReference type="ARBA" id="ARBA00022833"/>
    </source>
</evidence>
<evidence type="ECO:0000256" key="8">
    <source>
        <dbReference type="ARBA" id="ARBA00023242"/>
    </source>
</evidence>
<keyword evidence="5 9" id="KW-0863">Zinc-finger</keyword>
<evidence type="ECO:0000259" key="12">
    <source>
        <dbReference type="PROSITE" id="PS50172"/>
    </source>
</evidence>
<keyword evidence="14" id="KW-1185">Reference proteome</keyword>
<evidence type="ECO:0000256" key="1">
    <source>
        <dbReference type="ARBA" id="ARBA00004123"/>
    </source>
</evidence>
<dbReference type="PROSITE" id="PS50172">
    <property type="entry name" value="BRCT"/>
    <property type="match status" value="2"/>
</dbReference>
<evidence type="ECO:0000313" key="14">
    <source>
        <dbReference type="Proteomes" id="UP001157974"/>
    </source>
</evidence>
<feature type="compositionally biased region" description="Basic and acidic residues" evidence="10">
    <location>
        <begin position="120"/>
        <end position="132"/>
    </location>
</feature>
<dbReference type="GO" id="GO:0005634">
    <property type="term" value="C:nucleus"/>
    <property type="evidence" value="ECO:0007669"/>
    <property type="project" value="UniProtKB-SubCell"/>
</dbReference>
<dbReference type="Gene3D" id="3.40.50.10190">
    <property type="entry name" value="BRCT domain"/>
    <property type="match status" value="1"/>
</dbReference>
<dbReference type="GO" id="GO:0004842">
    <property type="term" value="F:ubiquitin-protein transferase activity"/>
    <property type="evidence" value="ECO:0007669"/>
    <property type="project" value="TreeGrafter"/>
</dbReference>
<feature type="domain" description="BRCT" evidence="12">
    <location>
        <begin position="487"/>
        <end position="577"/>
    </location>
</feature>
<feature type="compositionally biased region" description="Basic and acidic residues" evidence="10">
    <location>
        <begin position="98"/>
        <end position="112"/>
    </location>
</feature>
<evidence type="ECO:0008006" key="15">
    <source>
        <dbReference type="Google" id="ProtNLM"/>
    </source>
</evidence>
<evidence type="ECO:0000256" key="10">
    <source>
        <dbReference type="SAM" id="MobiDB-lite"/>
    </source>
</evidence>
<evidence type="ECO:0000256" key="9">
    <source>
        <dbReference type="PROSITE-ProRule" id="PRU00175"/>
    </source>
</evidence>
<dbReference type="InterPro" id="IPR031099">
    <property type="entry name" value="BRCA1-associated"/>
</dbReference>
<keyword evidence="2" id="KW-0479">Metal-binding</keyword>
<evidence type="ECO:0000313" key="13">
    <source>
        <dbReference type="EMBL" id="KAJ8903220.1"/>
    </source>
</evidence>
<dbReference type="GO" id="GO:0000724">
    <property type="term" value="P:double-strand break repair via homologous recombination"/>
    <property type="evidence" value="ECO:0007669"/>
    <property type="project" value="TreeGrafter"/>
</dbReference>
<dbReference type="SUPFAM" id="SSF57850">
    <property type="entry name" value="RING/U-box"/>
    <property type="match status" value="1"/>
</dbReference>
<feature type="region of interest" description="Disordered" evidence="10">
    <location>
        <begin position="93"/>
        <end position="215"/>
    </location>
</feature>
<dbReference type="SMART" id="SM00292">
    <property type="entry name" value="BRCT"/>
    <property type="match status" value="2"/>
</dbReference>
<dbReference type="InterPro" id="IPR017907">
    <property type="entry name" value="Znf_RING_CS"/>
</dbReference>
<reference evidence="13 14" key="1">
    <citation type="journal article" date="2023" name="Nat. Commun.">
        <title>Origin of minicircular mitochondrial genomes in red algae.</title>
        <authorList>
            <person name="Lee Y."/>
            <person name="Cho C.H."/>
            <person name="Lee Y.M."/>
            <person name="Park S.I."/>
            <person name="Yang J.H."/>
            <person name="West J.A."/>
            <person name="Bhattacharya D."/>
            <person name="Yoon H.S."/>
        </authorList>
    </citation>
    <scope>NUCLEOTIDE SEQUENCE [LARGE SCALE GENOMIC DNA]</scope>
    <source>
        <strain evidence="13 14">CCMP1338</strain>
        <tissue evidence="13">Whole cell</tissue>
    </source>
</reference>
<dbReference type="InterPro" id="IPR001357">
    <property type="entry name" value="BRCT_dom"/>
</dbReference>
<feature type="domain" description="BRCT" evidence="12">
    <location>
        <begin position="386"/>
        <end position="477"/>
    </location>
</feature>
<evidence type="ECO:0000256" key="4">
    <source>
        <dbReference type="ARBA" id="ARBA00022763"/>
    </source>
</evidence>
<keyword evidence="3" id="KW-0677">Repeat</keyword>
<keyword evidence="7" id="KW-0234">DNA repair</keyword>
<dbReference type="EMBL" id="JAMWBK010000007">
    <property type="protein sequence ID" value="KAJ8903220.1"/>
    <property type="molecule type" value="Genomic_DNA"/>
</dbReference>
<evidence type="ECO:0000259" key="11">
    <source>
        <dbReference type="PROSITE" id="PS50089"/>
    </source>
</evidence>
<dbReference type="PROSITE" id="PS00518">
    <property type="entry name" value="ZF_RING_1"/>
    <property type="match status" value="1"/>
</dbReference>
<comment type="caution">
    <text evidence="13">The sequence shown here is derived from an EMBL/GenBank/DDBJ whole genome shotgun (WGS) entry which is preliminary data.</text>
</comment>
<keyword evidence="4" id="KW-0227">DNA damage</keyword>
<dbReference type="AlphaFoldDB" id="A0AAV8UL04"/>
<evidence type="ECO:0000256" key="7">
    <source>
        <dbReference type="ARBA" id="ARBA00023204"/>
    </source>
</evidence>
<dbReference type="GO" id="GO:0008270">
    <property type="term" value="F:zinc ion binding"/>
    <property type="evidence" value="ECO:0007669"/>
    <property type="project" value="UniProtKB-KW"/>
</dbReference>
<dbReference type="Pfam" id="PF13923">
    <property type="entry name" value="zf-C3HC4_2"/>
    <property type="match status" value="1"/>
</dbReference>
<dbReference type="InterPro" id="IPR013083">
    <property type="entry name" value="Znf_RING/FYVE/PHD"/>
</dbReference>
<organism evidence="13 14">
    <name type="scientific">Rhodosorus marinus</name>
    <dbReference type="NCBI Taxonomy" id="101924"/>
    <lineage>
        <taxon>Eukaryota</taxon>
        <taxon>Rhodophyta</taxon>
        <taxon>Stylonematophyceae</taxon>
        <taxon>Stylonematales</taxon>
        <taxon>Stylonemataceae</taxon>
        <taxon>Rhodosorus</taxon>
    </lineage>
</organism>
<feature type="compositionally biased region" description="Basic and acidic residues" evidence="10">
    <location>
        <begin position="163"/>
        <end position="173"/>
    </location>
</feature>
<dbReference type="SUPFAM" id="SSF52113">
    <property type="entry name" value="BRCT domain"/>
    <property type="match status" value="1"/>
</dbReference>
<evidence type="ECO:0000256" key="3">
    <source>
        <dbReference type="ARBA" id="ARBA00022737"/>
    </source>
</evidence>
<keyword evidence="8" id="KW-0539">Nucleus</keyword>
<dbReference type="InterPro" id="IPR036420">
    <property type="entry name" value="BRCT_dom_sf"/>
</dbReference>
<evidence type="ECO:0000256" key="5">
    <source>
        <dbReference type="ARBA" id="ARBA00022771"/>
    </source>
</evidence>
<feature type="domain" description="RING-type" evidence="11">
    <location>
        <begin position="21"/>
        <end position="60"/>
    </location>
</feature>
<dbReference type="Proteomes" id="UP001157974">
    <property type="component" value="Unassembled WGS sequence"/>
</dbReference>
<comment type="subcellular location">
    <subcellularLocation>
        <location evidence="1">Nucleus</location>
    </subcellularLocation>
</comment>